<name>A0A075FHN9_9EURY</name>
<dbReference type="InterPro" id="IPR050086">
    <property type="entry name" value="MetN_ABC_transporter-like"/>
</dbReference>
<evidence type="ECO:0000256" key="1">
    <source>
        <dbReference type="ARBA" id="ARBA00004202"/>
    </source>
</evidence>
<keyword evidence="7" id="KW-0029">Amino-acid transport</keyword>
<keyword evidence="4" id="KW-1003">Cell membrane</keyword>
<keyword evidence="10" id="KW-0378">Hydrolase</keyword>
<dbReference type="AlphaFoldDB" id="A0A075FHN9"/>
<dbReference type="PROSITE" id="PS50893">
    <property type="entry name" value="ABC_TRANSPORTER_2"/>
    <property type="match status" value="1"/>
</dbReference>
<proteinExistence type="inferred from homology"/>
<dbReference type="CDD" id="cd03262">
    <property type="entry name" value="ABC_HisP_GlnQ"/>
    <property type="match status" value="1"/>
</dbReference>
<sequence length="277" mass="30573">MPDKVLDVEDLHMIYSGGVHAVRGISFDVNQGESVAIIGSSGSGKSTVLRCINRLIEPTEGEIYLKGEQINTPHTDVNNLRSRIGMVFQSFELFAHLKVLDNVTLGLRHVRKMSKGEAEERAMSVLERVDMLDRIDAYPGNLSGGQKQRVAIARALAMRPEVLLFDEPTSALDPELIGSVLETIRGLADEGMTMLIVTHEIGFARDVADRVIYMDEGVVAEEGPSSIINNPKSERLKKFLSSLHEDEVPEQIHEELVDEYTGYGYVPDGKGDGARVR</sequence>
<dbReference type="InterPro" id="IPR030679">
    <property type="entry name" value="ABC_ATPase_HisP-typ"/>
</dbReference>
<evidence type="ECO:0000313" key="10">
    <source>
        <dbReference type="EMBL" id="AIE90824.1"/>
    </source>
</evidence>
<dbReference type="EC" id="3.6.3.21" evidence="10"/>
<dbReference type="EMBL" id="KF900319">
    <property type="protein sequence ID" value="AIE90824.1"/>
    <property type="molecule type" value="Genomic_DNA"/>
</dbReference>
<evidence type="ECO:0000256" key="7">
    <source>
        <dbReference type="ARBA" id="ARBA00022970"/>
    </source>
</evidence>
<dbReference type="Gene3D" id="3.40.50.300">
    <property type="entry name" value="P-loop containing nucleotide triphosphate hydrolases"/>
    <property type="match status" value="1"/>
</dbReference>
<dbReference type="GO" id="GO:0005886">
    <property type="term" value="C:plasma membrane"/>
    <property type="evidence" value="ECO:0007669"/>
    <property type="project" value="UniProtKB-SubCell"/>
</dbReference>
<dbReference type="GO" id="GO:0015424">
    <property type="term" value="F:ABC-type amino acid transporter activity"/>
    <property type="evidence" value="ECO:0007669"/>
    <property type="project" value="InterPro"/>
</dbReference>
<dbReference type="Pfam" id="PF00005">
    <property type="entry name" value="ABC_tran"/>
    <property type="match status" value="1"/>
</dbReference>
<dbReference type="FunFam" id="3.40.50.300:FF:000020">
    <property type="entry name" value="Amino acid ABC transporter ATP-binding component"/>
    <property type="match status" value="1"/>
</dbReference>
<keyword evidence="6 10" id="KW-0067">ATP-binding</keyword>
<keyword evidence="8" id="KW-0472">Membrane</keyword>
<dbReference type="InterPro" id="IPR003439">
    <property type="entry name" value="ABC_transporter-like_ATP-bd"/>
</dbReference>
<dbReference type="SMART" id="SM00382">
    <property type="entry name" value="AAA"/>
    <property type="match status" value="1"/>
</dbReference>
<evidence type="ECO:0000256" key="4">
    <source>
        <dbReference type="ARBA" id="ARBA00022475"/>
    </source>
</evidence>
<evidence type="ECO:0000256" key="6">
    <source>
        <dbReference type="ARBA" id="ARBA00022840"/>
    </source>
</evidence>
<dbReference type="GO" id="GO:0016887">
    <property type="term" value="F:ATP hydrolysis activity"/>
    <property type="evidence" value="ECO:0007669"/>
    <property type="project" value="InterPro"/>
</dbReference>
<evidence type="ECO:0000259" key="9">
    <source>
        <dbReference type="PROSITE" id="PS50893"/>
    </source>
</evidence>
<dbReference type="InterPro" id="IPR017871">
    <property type="entry name" value="ABC_transporter-like_CS"/>
</dbReference>
<keyword evidence="3" id="KW-0813">Transport</keyword>
<dbReference type="PROSITE" id="PS00211">
    <property type="entry name" value="ABC_TRANSPORTER_1"/>
    <property type="match status" value="1"/>
</dbReference>
<evidence type="ECO:0000256" key="8">
    <source>
        <dbReference type="ARBA" id="ARBA00023136"/>
    </source>
</evidence>
<dbReference type="InterPro" id="IPR003593">
    <property type="entry name" value="AAA+_ATPase"/>
</dbReference>
<evidence type="ECO:0000256" key="5">
    <source>
        <dbReference type="ARBA" id="ARBA00022741"/>
    </source>
</evidence>
<organism evidence="10">
    <name type="scientific">uncultured marine group II/III euryarchaeote AD1000_07_D12</name>
    <dbReference type="NCBI Taxonomy" id="1457708"/>
    <lineage>
        <taxon>Archaea</taxon>
        <taxon>Methanobacteriati</taxon>
        <taxon>Methanobacteriota</taxon>
        <taxon>environmental samples</taxon>
    </lineage>
</organism>
<reference evidence="10" key="1">
    <citation type="journal article" date="2014" name="Genome Biol. Evol.">
        <title>Pangenome evidence for extensive interdomain horizontal transfer affecting lineage core and shell genes in uncultured planktonic thaumarchaeota and euryarchaeota.</title>
        <authorList>
            <person name="Deschamps P."/>
            <person name="Zivanovic Y."/>
            <person name="Moreira D."/>
            <person name="Rodriguez-Valera F."/>
            <person name="Lopez-Garcia P."/>
        </authorList>
    </citation>
    <scope>NUCLEOTIDE SEQUENCE</scope>
</reference>
<accession>A0A075FHN9</accession>
<dbReference type="PANTHER" id="PTHR43166:SF9">
    <property type="entry name" value="GLUTAMATE_ASPARTATE IMPORT ATP-BINDING PROTEIN GLTL"/>
    <property type="match status" value="1"/>
</dbReference>
<gene>
    <name evidence="10" type="primary">ABC.PA.A</name>
</gene>
<comment type="subcellular location">
    <subcellularLocation>
        <location evidence="1">Cell membrane</location>
        <topology evidence="1">Peripheral membrane protein</topology>
    </subcellularLocation>
</comment>
<comment type="similarity">
    <text evidence="2">Belongs to the ABC transporter superfamily.</text>
</comment>
<feature type="domain" description="ABC transporter" evidence="9">
    <location>
        <begin position="6"/>
        <end position="240"/>
    </location>
</feature>
<protein>
    <submittedName>
        <fullName evidence="10">Amino acid ABC transporter ATP-binding protein (ABC.PA.A)</fullName>
        <ecNumber evidence="10">3.6.3.21</ecNumber>
    </submittedName>
</protein>
<evidence type="ECO:0000256" key="2">
    <source>
        <dbReference type="ARBA" id="ARBA00005417"/>
    </source>
</evidence>
<keyword evidence="5" id="KW-0547">Nucleotide-binding</keyword>
<dbReference type="PIRSF" id="PIRSF039085">
    <property type="entry name" value="ABC_ATPase_HisP"/>
    <property type="match status" value="1"/>
</dbReference>
<dbReference type="PANTHER" id="PTHR43166">
    <property type="entry name" value="AMINO ACID IMPORT ATP-BINDING PROTEIN"/>
    <property type="match status" value="1"/>
</dbReference>
<dbReference type="GO" id="GO:0005524">
    <property type="term" value="F:ATP binding"/>
    <property type="evidence" value="ECO:0007669"/>
    <property type="project" value="UniProtKB-KW"/>
</dbReference>
<dbReference type="InterPro" id="IPR027417">
    <property type="entry name" value="P-loop_NTPase"/>
</dbReference>
<evidence type="ECO:0000256" key="3">
    <source>
        <dbReference type="ARBA" id="ARBA00022448"/>
    </source>
</evidence>
<dbReference type="SUPFAM" id="SSF52540">
    <property type="entry name" value="P-loop containing nucleoside triphosphate hydrolases"/>
    <property type="match status" value="1"/>
</dbReference>